<dbReference type="RefSeq" id="XP_073557614.1">
    <property type="nucleotide sequence ID" value="XM_073704209.1"/>
</dbReference>
<dbReference type="EMBL" id="PPTA01000009">
    <property type="protein sequence ID" value="TFB01413.1"/>
    <property type="molecule type" value="Genomic_DNA"/>
</dbReference>
<evidence type="ECO:0000313" key="1">
    <source>
        <dbReference type="EMBL" id="TFB01413.1"/>
    </source>
</evidence>
<keyword evidence="2" id="KW-1185">Reference proteome</keyword>
<organism evidence="1 2">
    <name type="scientific">Trichoderma ghanense</name>
    <dbReference type="NCBI Taxonomy" id="65468"/>
    <lineage>
        <taxon>Eukaryota</taxon>
        <taxon>Fungi</taxon>
        <taxon>Dikarya</taxon>
        <taxon>Ascomycota</taxon>
        <taxon>Pezizomycotina</taxon>
        <taxon>Sordariomycetes</taxon>
        <taxon>Hypocreomycetidae</taxon>
        <taxon>Hypocreales</taxon>
        <taxon>Hypocreaceae</taxon>
        <taxon>Trichoderma</taxon>
    </lineage>
</organism>
<dbReference type="GeneID" id="300578659"/>
<proteinExistence type="predicted"/>
<comment type="caution">
    <text evidence="1">The sequence shown here is derived from an EMBL/GenBank/DDBJ whole genome shotgun (WGS) entry which is preliminary data.</text>
</comment>
<protein>
    <submittedName>
        <fullName evidence="1">Uncharacterized protein</fullName>
    </submittedName>
</protein>
<accession>A0ABY2GZK0</accession>
<sequence>MWAAIEALKAPIQGMTSIQERETGEFRNPGIQVFLTNSDIDRLAQSIRSPGLLSEQDAYLSIILPLSLQNKLPDAPSRPTL</sequence>
<gene>
    <name evidence="1" type="ORF">CCMA1212_007027</name>
</gene>
<evidence type="ECO:0000313" key="2">
    <source>
        <dbReference type="Proteomes" id="UP001642720"/>
    </source>
</evidence>
<dbReference type="Proteomes" id="UP001642720">
    <property type="component" value="Unassembled WGS sequence"/>
</dbReference>
<name>A0ABY2GZK0_9HYPO</name>
<reference evidence="1 2" key="1">
    <citation type="submission" date="2018-01" db="EMBL/GenBank/DDBJ databases">
        <title>Genome characterization of the sugarcane-associated fungus Trichoderma ghanense CCMA-1212 and their application in lignocelulose bioconversion.</title>
        <authorList>
            <person name="Steindorff A.S."/>
            <person name="Mendes T.D."/>
            <person name="Vilela E.S.D."/>
            <person name="Rodrigues D.S."/>
            <person name="Formighieri E.F."/>
            <person name="Melo I.S."/>
            <person name="Favaro L.C.L."/>
        </authorList>
    </citation>
    <scope>NUCLEOTIDE SEQUENCE [LARGE SCALE GENOMIC DNA]</scope>
    <source>
        <strain evidence="1 2">CCMA-1212</strain>
    </source>
</reference>